<dbReference type="AlphaFoldDB" id="A0A0F9MBP3"/>
<organism evidence="1">
    <name type="scientific">marine sediment metagenome</name>
    <dbReference type="NCBI Taxonomy" id="412755"/>
    <lineage>
        <taxon>unclassified sequences</taxon>
        <taxon>metagenomes</taxon>
        <taxon>ecological metagenomes</taxon>
    </lineage>
</organism>
<dbReference type="EMBL" id="LAZR01004879">
    <property type="protein sequence ID" value="KKN04780.1"/>
    <property type="molecule type" value="Genomic_DNA"/>
</dbReference>
<accession>A0A0F9MBP3</accession>
<gene>
    <name evidence="1" type="ORF">LCGC14_1094090</name>
</gene>
<sequence>MATKTTDLGDTIPTIIEEAQFTQEFKAIMRSLVWNIPKGKGSTVNIPYFGTVTSRQLSEGVDMTDDQKMTDTNVQITPFEAGLKIILTDVVIEDDNEALIRAAGNLLGDAYERKRDIDLLELMDNAVTSLVGSTSALAMGHVAAARSLLQGNTASVGPAPMPYTCVIHPFQELDLVDVLTPLLPVAGSGSVAGLMGVAGEDVLRNYSVGRLFGMPVIIDGNLDTAATAGTGLDVKGGVFAAGQRGGIIYVSAREPTVRPTRDESLRGVELVYVGRYGVGNYVNEWTVELWSNADYPA</sequence>
<evidence type="ECO:0008006" key="2">
    <source>
        <dbReference type="Google" id="ProtNLM"/>
    </source>
</evidence>
<dbReference type="Pfam" id="PF25209">
    <property type="entry name" value="Phage_capsid_4"/>
    <property type="match status" value="1"/>
</dbReference>
<comment type="caution">
    <text evidence="1">The sequence shown here is derived from an EMBL/GenBank/DDBJ whole genome shotgun (WGS) entry which is preliminary data.</text>
</comment>
<proteinExistence type="predicted"/>
<name>A0A0F9MBP3_9ZZZZ</name>
<evidence type="ECO:0000313" key="1">
    <source>
        <dbReference type="EMBL" id="KKN04780.1"/>
    </source>
</evidence>
<reference evidence="1" key="1">
    <citation type="journal article" date="2015" name="Nature">
        <title>Complex archaea that bridge the gap between prokaryotes and eukaryotes.</title>
        <authorList>
            <person name="Spang A."/>
            <person name="Saw J.H."/>
            <person name="Jorgensen S.L."/>
            <person name="Zaremba-Niedzwiedzka K."/>
            <person name="Martijn J."/>
            <person name="Lind A.E."/>
            <person name="van Eijk R."/>
            <person name="Schleper C."/>
            <person name="Guy L."/>
            <person name="Ettema T.J."/>
        </authorList>
    </citation>
    <scope>NUCLEOTIDE SEQUENCE</scope>
</reference>
<protein>
    <recommendedName>
        <fullName evidence="2">Capsid protein</fullName>
    </recommendedName>
</protein>